<sequence>MRSQRGSLIIDVLLSILVLVSLVSVIPSFLRTQKRRETYSLWQDEIALAQLRRELMLAKDLSLENHQLHYRLGQQEKVLLLVNEKLILQPGTQIFLEKIQFVSFEEFEKKIYLVYRSNYGERKVGIYVP</sequence>
<dbReference type="EMBL" id="ADFR01000016">
    <property type="protein sequence ID" value="EFC05196.1"/>
    <property type="molecule type" value="Genomic_DNA"/>
</dbReference>
<keyword evidence="1" id="KW-1133">Transmembrane helix</keyword>
<reference evidence="3" key="1">
    <citation type="submission" date="2009-12" db="EMBL/GenBank/DDBJ databases">
        <title>Sequence of Clostridiales genomosp. BVAB3 str. UPII9-5.</title>
        <authorList>
            <person name="Madupu R."/>
            <person name="Durkin A.S."/>
            <person name="Torralba M."/>
            <person name="Methe B."/>
            <person name="Sutton G.G."/>
            <person name="Strausberg R.L."/>
            <person name="Nelson K.E."/>
        </authorList>
    </citation>
    <scope>NUCLEOTIDE SEQUENCE [LARGE SCALE GENOMIC DNA]</scope>
    <source>
        <strain evidence="3">W1219</strain>
    </source>
</reference>
<evidence type="ECO:0000256" key="1">
    <source>
        <dbReference type="SAM" id="Phobius"/>
    </source>
</evidence>
<feature type="transmembrane region" description="Helical" evidence="1">
    <location>
        <begin position="6"/>
        <end position="30"/>
    </location>
</feature>
<dbReference type="AlphaFoldDB" id="D2MQC7"/>
<comment type="caution">
    <text evidence="2">The sequence shown here is derived from an EMBL/GenBank/DDBJ whole genome shotgun (WGS) entry which is preliminary data.</text>
</comment>
<evidence type="ECO:0000313" key="3">
    <source>
        <dbReference type="Proteomes" id="UP000005017"/>
    </source>
</evidence>
<keyword evidence="3" id="KW-1185">Reference proteome</keyword>
<name>D2MQC7_9FIRM</name>
<protein>
    <recommendedName>
        <fullName evidence="4">Prepilin-type cleavage/methylation N-terminal domain protein</fullName>
    </recommendedName>
</protein>
<keyword evidence="1" id="KW-0812">Transmembrane</keyword>
<evidence type="ECO:0000313" key="2">
    <source>
        <dbReference type="EMBL" id="EFC05196.1"/>
    </source>
</evidence>
<keyword evidence="1" id="KW-0472">Membrane</keyword>
<dbReference type="Proteomes" id="UP000005017">
    <property type="component" value="Unassembled WGS sequence"/>
</dbReference>
<gene>
    <name evidence="2" type="ORF">HMPREF9013_0478</name>
</gene>
<evidence type="ECO:0008006" key="4">
    <source>
        <dbReference type="Google" id="ProtNLM"/>
    </source>
</evidence>
<dbReference type="OrthoDB" id="1655886at2"/>
<dbReference type="RefSeq" id="WP_006627590.1">
    <property type="nucleotide sequence ID" value="NZ_ADFR01000016.1"/>
</dbReference>
<dbReference type="STRING" id="679192.HMPREF9013_0478"/>
<organism evidence="2 3">
    <name type="scientific">Bulleidia extructa W1219</name>
    <dbReference type="NCBI Taxonomy" id="679192"/>
    <lineage>
        <taxon>Bacteria</taxon>
        <taxon>Bacillati</taxon>
        <taxon>Bacillota</taxon>
        <taxon>Erysipelotrichia</taxon>
        <taxon>Erysipelotrichales</taxon>
        <taxon>Erysipelotrichaceae</taxon>
        <taxon>Bulleidia</taxon>
    </lineage>
</organism>
<proteinExistence type="predicted"/>
<accession>D2MQC7</accession>